<dbReference type="Proteomes" id="UP000053268">
    <property type="component" value="Unassembled WGS sequence"/>
</dbReference>
<reference evidence="1 2" key="1">
    <citation type="journal article" date="2015" name="Nat. Commun.">
        <title>Outbred genome sequencing and CRISPR/Cas9 gene editing in butterflies.</title>
        <authorList>
            <person name="Li X."/>
            <person name="Fan D."/>
            <person name="Zhang W."/>
            <person name="Liu G."/>
            <person name="Zhang L."/>
            <person name="Zhao L."/>
            <person name="Fang X."/>
            <person name="Chen L."/>
            <person name="Dong Y."/>
            <person name="Chen Y."/>
            <person name="Ding Y."/>
            <person name="Zhao R."/>
            <person name="Feng M."/>
            <person name="Zhu Y."/>
            <person name="Feng Y."/>
            <person name="Jiang X."/>
            <person name="Zhu D."/>
            <person name="Xiang H."/>
            <person name="Feng X."/>
            <person name="Li S."/>
            <person name="Wang J."/>
            <person name="Zhang G."/>
            <person name="Kronforst M.R."/>
            <person name="Wang W."/>
        </authorList>
    </citation>
    <scope>NUCLEOTIDE SEQUENCE [LARGE SCALE GENOMIC DNA]</scope>
    <source>
        <strain evidence="1">Ya'a_city_454_Px</strain>
        <tissue evidence="1">Whole body</tissue>
    </source>
</reference>
<gene>
    <name evidence="1" type="ORF">RR46_00637</name>
</gene>
<comment type="caution">
    <text evidence="1">The sequence shown here is derived from an EMBL/GenBank/DDBJ whole genome shotgun (WGS) entry which is preliminary data.</text>
</comment>
<sequence>MVFSVLDRPPSQMSYLDQFLKDAPAERHYDNVASMNNEQKVGIPMLLMI</sequence>
<proteinExistence type="predicted"/>
<organism evidence="1 2">
    <name type="scientific">Papilio xuthus</name>
    <name type="common">Asian swallowtail butterfly</name>
    <dbReference type="NCBI Taxonomy" id="66420"/>
    <lineage>
        <taxon>Eukaryota</taxon>
        <taxon>Metazoa</taxon>
        <taxon>Ecdysozoa</taxon>
        <taxon>Arthropoda</taxon>
        <taxon>Hexapoda</taxon>
        <taxon>Insecta</taxon>
        <taxon>Pterygota</taxon>
        <taxon>Neoptera</taxon>
        <taxon>Endopterygota</taxon>
        <taxon>Lepidoptera</taxon>
        <taxon>Glossata</taxon>
        <taxon>Ditrysia</taxon>
        <taxon>Papilionoidea</taxon>
        <taxon>Papilionidae</taxon>
        <taxon>Papilioninae</taxon>
        <taxon>Papilio</taxon>
    </lineage>
</organism>
<evidence type="ECO:0000313" key="2">
    <source>
        <dbReference type="Proteomes" id="UP000053268"/>
    </source>
</evidence>
<keyword evidence="2" id="KW-1185">Reference proteome</keyword>
<dbReference type="EMBL" id="LADI01012898">
    <property type="protein sequence ID" value="KPJ20762.1"/>
    <property type="molecule type" value="Genomic_DNA"/>
</dbReference>
<evidence type="ECO:0000313" key="1">
    <source>
        <dbReference type="EMBL" id="KPJ20762.1"/>
    </source>
</evidence>
<accession>A0A0N0PFD9</accession>
<dbReference type="AlphaFoldDB" id="A0A0N0PFD9"/>
<dbReference type="STRING" id="66420.A0A0N0PFD9"/>
<protein>
    <submittedName>
        <fullName evidence="1">Uncharacterized protein</fullName>
    </submittedName>
</protein>
<name>A0A0N0PFD9_PAPXU</name>